<feature type="transmembrane region" description="Helical" evidence="1">
    <location>
        <begin position="206"/>
        <end position="227"/>
    </location>
</feature>
<dbReference type="FunCoup" id="G0NRJ6">
    <property type="interactions" value="1878"/>
</dbReference>
<protein>
    <submittedName>
        <fullName evidence="2">Uncharacterized protein</fullName>
    </submittedName>
</protein>
<dbReference type="Pfam" id="PF10912">
    <property type="entry name" value="Glam1"/>
    <property type="match status" value="1"/>
</dbReference>
<organism evidence="3">
    <name type="scientific">Caenorhabditis brenneri</name>
    <name type="common">Nematode worm</name>
    <dbReference type="NCBI Taxonomy" id="135651"/>
    <lineage>
        <taxon>Eukaryota</taxon>
        <taxon>Metazoa</taxon>
        <taxon>Ecdysozoa</taxon>
        <taxon>Nematoda</taxon>
        <taxon>Chromadorea</taxon>
        <taxon>Rhabditida</taxon>
        <taxon>Rhabditina</taxon>
        <taxon>Rhabditomorpha</taxon>
        <taxon>Rhabditoidea</taxon>
        <taxon>Rhabditidae</taxon>
        <taxon>Peloderinae</taxon>
        <taxon>Caenorhabditis</taxon>
    </lineage>
</organism>
<dbReference type="eggNOG" id="ENOG502THPS">
    <property type="taxonomic scope" value="Eukaryota"/>
</dbReference>
<dbReference type="PANTHER" id="PTHR35013">
    <property type="entry name" value="PROTEIN CBG22618-RELATED"/>
    <property type="match status" value="1"/>
</dbReference>
<accession>G0NRJ6</accession>
<dbReference type="HOGENOM" id="CLU_816907_0_0_1"/>
<feature type="transmembrane region" description="Helical" evidence="1">
    <location>
        <begin position="125"/>
        <end position="149"/>
    </location>
</feature>
<dbReference type="InterPro" id="IPR024483">
    <property type="entry name" value="Glam1"/>
</dbReference>
<dbReference type="OrthoDB" id="5780009at2759"/>
<dbReference type="PANTHER" id="PTHR35013:SF2">
    <property type="entry name" value="SERPENTINE RECEPTOR, CLASS BC (CLASS B-LIKE)"/>
    <property type="match status" value="1"/>
</dbReference>
<sequence length="340" mass="38735">MFGAIIIIGITRIPEFPIIHLQVVAVALTILFLILPIIDWHYTWTPRDENQWLFSFGFLFGTFLEVFLIAIVIFECNCFILIAVVLLAFNLVVLTVSANYFLLVFAISSMNTSKNRYNIKDEYDALLRCLIMEFIFIIIWILFFIRYYAVLTVYRWTRLPRVTVTTKGGPKITPQIFCFQTRTVVVFFSVCGLLECLWQSIFNDDLVTRTSGIVAGILEVVLLYGVIKNKSKLLKVSMYISLIHLAFDFGGILGTPVYFASQIASGYESNDTYPNILGVKNAEEDRFVMGLVTGYSVEIISTASVALSVLQFILINRCYAYAKMMEQGIFKQSKLSIIKF</sequence>
<dbReference type="AlphaFoldDB" id="G0NRJ6"/>
<reference evidence="3" key="1">
    <citation type="submission" date="2011-07" db="EMBL/GenBank/DDBJ databases">
        <authorList>
            <consortium name="Caenorhabditis brenneri Sequencing and Analysis Consortium"/>
            <person name="Wilson R.K."/>
        </authorList>
    </citation>
    <scope>NUCLEOTIDE SEQUENCE [LARGE SCALE GENOMIC DNA]</scope>
    <source>
        <strain evidence="3">PB2801</strain>
    </source>
</reference>
<keyword evidence="1" id="KW-1133">Transmembrane helix</keyword>
<feature type="transmembrane region" description="Helical" evidence="1">
    <location>
        <begin position="19"/>
        <end position="40"/>
    </location>
</feature>
<feature type="transmembrane region" description="Helical" evidence="1">
    <location>
        <begin position="52"/>
        <end position="74"/>
    </location>
</feature>
<feature type="transmembrane region" description="Helical" evidence="1">
    <location>
        <begin position="295"/>
        <end position="315"/>
    </location>
</feature>
<dbReference type="EMBL" id="GL379932">
    <property type="protein sequence ID" value="EGT36217.1"/>
    <property type="molecule type" value="Genomic_DNA"/>
</dbReference>
<evidence type="ECO:0000313" key="3">
    <source>
        <dbReference type="Proteomes" id="UP000008068"/>
    </source>
</evidence>
<name>G0NRJ6_CAEBE</name>
<feature type="transmembrane region" description="Helical" evidence="1">
    <location>
        <begin position="80"/>
        <end position="105"/>
    </location>
</feature>
<proteinExistence type="predicted"/>
<keyword evidence="1" id="KW-0812">Transmembrane</keyword>
<feature type="transmembrane region" description="Helical" evidence="1">
    <location>
        <begin position="239"/>
        <end position="259"/>
    </location>
</feature>
<dbReference type="InParanoid" id="G0NRJ6"/>
<keyword evidence="3" id="KW-1185">Reference proteome</keyword>
<dbReference type="Proteomes" id="UP000008068">
    <property type="component" value="Unassembled WGS sequence"/>
</dbReference>
<keyword evidence="1" id="KW-0472">Membrane</keyword>
<gene>
    <name evidence="2" type="ORF">CAEBREN_01272</name>
</gene>
<evidence type="ECO:0000313" key="2">
    <source>
        <dbReference type="EMBL" id="EGT36217.1"/>
    </source>
</evidence>
<evidence type="ECO:0000256" key="1">
    <source>
        <dbReference type="SAM" id="Phobius"/>
    </source>
</evidence>